<dbReference type="AlphaFoldDB" id="A0A4Q7N3B5"/>
<sequence>MKVLSRIVLILFICYAWQQELAAQAWSFNLKKPQKYEDKKLPSEKTEEKKWTLWRKFTQNGVTKFNWHFNARERLTQALDRAKASHRDDYTKLLSFYNYDLETISADRDIDSVLYKANAGILIHDLRNAWIDNLYMIMGQAWYYKKEFDTAYLTFQYVNYAFAPKEKDGYDIPIGSNATEGGNAFSISTKEDTRLPNRVWSSPPSRNESFIWQIRTTIAKDEMPEAAGLIETLRSDPNFPARLQPDLREVQALYFYNQQIWDSAAIHLENALDKAADKEERARWEFLIGQLYEKAGNFSYAADFYSRAVNRTLNPVLEVYGRLNSIRMQKGDDKVINENIDALLKMARREKYMRYRDLIYFTAAQIELERNNVEGAKQLLLLATKYKSPESDNSQISKAWIQLGDIAWGERKYAESKSYYDSATVPNHPVLSPEAFADRKSSLGTLVEQETIIARQDSLQQLAALPEAEREAIIKKLAKKLRKQHGLKEEDTGEAFVNPAVNMNSNNSNQPAPDLFAGASGADAKGEWYFQNQGLRGKGFTAFKSKWGNRKNVDNWRRAAAIAASPGNAPAPTDSRTAILNPNQEPGKAAEEGSEFSYEGLLKNVPLTETQMAASNDSIEQAQLKLGIVLEEGITDYLAAVDVLEGWLQKFPYSVKKPEALFHLYYCYSKLGMQQKANAVAQELKQKYEGTDFEKIVSYPKGNPAENAEKTAATRKYEGIYNLFIEGNFAEALKQKKAADSIHGTNYWTPQLLYIESIYHIHERQDDTAKTVLQQIVNMFPSTGMAAKAQNLIDVLGRRKEIEDYLTKLQIERPKDDSLALPSDELAVQPKKPEPPKVEEEEQKIVPDKDHAASKIAGQKDAAKNKDSIAIKAPGVAPSTNVPGLVQKEKPYINPLDTLHVNYDAEVEKGKKAYVLDINLPYSVVIVMTKVDHVYVTETRNAFNRFNKTKFYNKPININNEVLNDSVKLVVMNSFENAAAALDYMDKARKAAPNEIPWLPAAKYSFMIITAPNMELLKETKDIDAYKKWLAESFPGRF</sequence>
<evidence type="ECO:0008006" key="4">
    <source>
        <dbReference type="Google" id="ProtNLM"/>
    </source>
</evidence>
<accession>A0A4Q7N3B5</accession>
<dbReference type="EMBL" id="SGXA01000001">
    <property type="protein sequence ID" value="RZS74858.1"/>
    <property type="molecule type" value="Genomic_DNA"/>
</dbReference>
<name>A0A4Q7N3B5_9BACT</name>
<feature type="signal peptide" evidence="1">
    <location>
        <begin position="1"/>
        <end position="18"/>
    </location>
</feature>
<protein>
    <recommendedName>
        <fullName evidence="4">Tetratricopeptide repeat protein</fullName>
    </recommendedName>
</protein>
<gene>
    <name evidence="2" type="ORF">EV199_0709</name>
</gene>
<comment type="caution">
    <text evidence="2">The sequence shown here is derived from an EMBL/GenBank/DDBJ whole genome shotgun (WGS) entry which is preliminary data.</text>
</comment>
<keyword evidence="1" id="KW-0732">Signal</keyword>
<dbReference type="RefSeq" id="WP_130539286.1">
    <property type="nucleotide sequence ID" value="NZ_SGXA01000001.1"/>
</dbReference>
<dbReference type="SUPFAM" id="SSF48452">
    <property type="entry name" value="TPR-like"/>
    <property type="match status" value="1"/>
</dbReference>
<feature type="chain" id="PRO_5020390415" description="Tetratricopeptide repeat protein" evidence="1">
    <location>
        <begin position="19"/>
        <end position="1038"/>
    </location>
</feature>
<keyword evidence="3" id="KW-1185">Reference proteome</keyword>
<evidence type="ECO:0000313" key="3">
    <source>
        <dbReference type="Proteomes" id="UP000293874"/>
    </source>
</evidence>
<dbReference type="Gene3D" id="1.25.40.10">
    <property type="entry name" value="Tetratricopeptide repeat domain"/>
    <property type="match status" value="2"/>
</dbReference>
<evidence type="ECO:0000256" key="1">
    <source>
        <dbReference type="SAM" id="SignalP"/>
    </source>
</evidence>
<organism evidence="2 3">
    <name type="scientific">Pseudobacter ginsenosidimutans</name>
    <dbReference type="NCBI Taxonomy" id="661488"/>
    <lineage>
        <taxon>Bacteria</taxon>
        <taxon>Pseudomonadati</taxon>
        <taxon>Bacteroidota</taxon>
        <taxon>Chitinophagia</taxon>
        <taxon>Chitinophagales</taxon>
        <taxon>Chitinophagaceae</taxon>
        <taxon>Pseudobacter</taxon>
    </lineage>
</organism>
<evidence type="ECO:0000313" key="2">
    <source>
        <dbReference type="EMBL" id="RZS74858.1"/>
    </source>
</evidence>
<dbReference type="Proteomes" id="UP000293874">
    <property type="component" value="Unassembled WGS sequence"/>
</dbReference>
<dbReference type="InterPro" id="IPR011990">
    <property type="entry name" value="TPR-like_helical_dom_sf"/>
</dbReference>
<reference evidence="2 3" key="1">
    <citation type="submission" date="2019-02" db="EMBL/GenBank/DDBJ databases">
        <title>Genomic Encyclopedia of Type Strains, Phase IV (KMG-IV): sequencing the most valuable type-strain genomes for metagenomic binning, comparative biology and taxonomic classification.</title>
        <authorList>
            <person name="Goeker M."/>
        </authorList>
    </citation>
    <scope>NUCLEOTIDE SEQUENCE [LARGE SCALE GENOMIC DNA]</scope>
    <source>
        <strain evidence="2 3">DSM 18116</strain>
    </source>
</reference>
<proteinExistence type="predicted"/>